<accession>H2XWA9</accession>
<evidence type="ECO:0000256" key="2">
    <source>
        <dbReference type="SAM" id="MobiDB-lite"/>
    </source>
</evidence>
<reference evidence="4" key="1">
    <citation type="journal article" date="2002" name="Science">
        <title>The draft genome of Ciona intestinalis: insights into chordate and vertebrate origins.</title>
        <authorList>
            <person name="Dehal P."/>
            <person name="Satou Y."/>
            <person name="Campbell R.K."/>
            <person name="Chapman J."/>
            <person name="Degnan B."/>
            <person name="De Tomaso A."/>
            <person name="Davidson B."/>
            <person name="Di Gregorio A."/>
            <person name="Gelpke M."/>
            <person name="Goodstein D.M."/>
            <person name="Harafuji N."/>
            <person name="Hastings K.E."/>
            <person name="Ho I."/>
            <person name="Hotta K."/>
            <person name="Huang W."/>
            <person name="Kawashima T."/>
            <person name="Lemaire P."/>
            <person name="Martinez D."/>
            <person name="Meinertzhagen I.A."/>
            <person name="Necula S."/>
            <person name="Nonaka M."/>
            <person name="Putnam N."/>
            <person name="Rash S."/>
            <person name="Saiga H."/>
            <person name="Satake M."/>
            <person name="Terry A."/>
            <person name="Yamada L."/>
            <person name="Wang H.G."/>
            <person name="Awazu S."/>
            <person name="Azumi K."/>
            <person name="Boore J."/>
            <person name="Branno M."/>
            <person name="Chin-Bow S."/>
            <person name="DeSantis R."/>
            <person name="Doyle S."/>
            <person name="Francino P."/>
            <person name="Keys D.N."/>
            <person name="Haga S."/>
            <person name="Hayashi H."/>
            <person name="Hino K."/>
            <person name="Imai K.S."/>
            <person name="Inaba K."/>
            <person name="Kano S."/>
            <person name="Kobayashi K."/>
            <person name="Kobayashi M."/>
            <person name="Lee B.I."/>
            <person name="Makabe K.W."/>
            <person name="Manohar C."/>
            <person name="Matassi G."/>
            <person name="Medina M."/>
            <person name="Mochizuki Y."/>
            <person name="Mount S."/>
            <person name="Morishita T."/>
            <person name="Miura S."/>
            <person name="Nakayama A."/>
            <person name="Nishizaka S."/>
            <person name="Nomoto H."/>
            <person name="Ohta F."/>
            <person name="Oishi K."/>
            <person name="Rigoutsos I."/>
            <person name="Sano M."/>
            <person name="Sasaki A."/>
            <person name="Sasakura Y."/>
            <person name="Shoguchi E."/>
            <person name="Shin-i T."/>
            <person name="Spagnuolo A."/>
            <person name="Stainier D."/>
            <person name="Suzuki M.M."/>
            <person name="Tassy O."/>
            <person name="Takatori N."/>
            <person name="Tokuoka M."/>
            <person name="Yagi K."/>
            <person name="Yoshizaki F."/>
            <person name="Wada S."/>
            <person name="Zhang C."/>
            <person name="Hyatt P.D."/>
            <person name="Larimer F."/>
            <person name="Detter C."/>
            <person name="Doggett N."/>
            <person name="Glavina T."/>
            <person name="Hawkins T."/>
            <person name="Richardson P."/>
            <person name="Lucas S."/>
            <person name="Kohara Y."/>
            <person name="Levine M."/>
            <person name="Satoh N."/>
            <person name="Rokhsar D.S."/>
        </authorList>
    </citation>
    <scope>NUCLEOTIDE SEQUENCE [LARGE SCALE GENOMIC DNA]</scope>
</reference>
<dbReference type="PANTHER" id="PTHR14429">
    <property type="entry name" value="FIBROSIN FAMILY MEMBER"/>
    <property type="match status" value="1"/>
</dbReference>
<dbReference type="Ensembl" id="ENSCINT00000031442.1">
    <property type="protein sequence ID" value="ENSCINP00000033943.1"/>
    <property type="gene ID" value="ENSCING00000024348.1"/>
</dbReference>
<dbReference type="Proteomes" id="UP000008144">
    <property type="component" value="Unassembled WGS sequence"/>
</dbReference>
<evidence type="ECO:0000256" key="1">
    <source>
        <dbReference type="ARBA" id="ARBA00022553"/>
    </source>
</evidence>
<evidence type="ECO:0000313" key="3">
    <source>
        <dbReference type="Ensembl" id="ENSCINP00000033943.1"/>
    </source>
</evidence>
<dbReference type="InterPro" id="IPR023246">
    <property type="entry name" value="AUTS2"/>
</dbReference>
<dbReference type="AlphaFoldDB" id="H2XWA9"/>
<dbReference type="GeneTree" id="ENSGT00660000097114"/>
<feature type="region of interest" description="Disordered" evidence="2">
    <location>
        <begin position="155"/>
        <end position="175"/>
    </location>
</feature>
<sequence length="411" mass="46232">MMKSSRKTRLKRSRAAREAKAQNSGIVTSDEETNNKRSRFRRKRRRKENDAEEEIIDGFLIKSFKNLPVLLQASHIKEVTKDKSEAKINGKDESTETSSANAREESYASSVDSTCGGYLGESEKSEGEESKKPDEEDFFRALKSNISLPKVEITKESKVSPLQSNNNVPSSLKPKKLNVQPTASVVAVPRKSNVVTPMVTMVKPSTLHQQQQPYPSLSPVRTQRLSSQRFTLPTPNLIPSVSPHPNFIDQQSFLHAELNSRFLASTRTPIRHPNFHPPHPGVIPNYENPRQYGGFLNYGAFQPKLAPGIPQRVMMQDYHKEQSALSYRKPTKPGRWCSLHVSIARLIQRFQKKKQENKGAFLKPERLSSFHAPTNFPDRVPRHHVTAGHSASFGGLADLGRGWKGLSSMYG</sequence>
<proteinExistence type="predicted"/>
<keyword evidence="1" id="KW-0597">Phosphoprotein</keyword>
<feature type="compositionally biased region" description="Polar residues" evidence="2">
    <location>
        <begin position="160"/>
        <end position="170"/>
    </location>
</feature>
<dbReference type="HOGENOM" id="CLU_670044_0_0_1"/>
<feature type="compositionally biased region" description="Basic and acidic residues" evidence="2">
    <location>
        <begin position="121"/>
        <end position="135"/>
    </location>
</feature>
<name>H2XWA9_CIOIN</name>
<reference evidence="3" key="2">
    <citation type="submission" date="2025-08" db="UniProtKB">
        <authorList>
            <consortium name="Ensembl"/>
        </authorList>
    </citation>
    <scope>IDENTIFICATION</scope>
</reference>
<evidence type="ECO:0000313" key="4">
    <source>
        <dbReference type="Proteomes" id="UP000008144"/>
    </source>
</evidence>
<feature type="compositionally biased region" description="Basic and acidic residues" evidence="2">
    <location>
        <begin position="75"/>
        <end position="94"/>
    </location>
</feature>
<reference evidence="3" key="3">
    <citation type="submission" date="2025-09" db="UniProtKB">
        <authorList>
            <consortium name="Ensembl"/>
        </authorList>
    </citation>
    <scope>IDENTIFICATION</scope>
</reference>
<dbReference type="PANTHER" id="PTHR14429:SF22">
    <property type="entry name" value="AGAP013055-PA"/>
    <property type="match status" value="1"/>
</dbReference>
<keyword evidence="4" id="KW-1185">Reference proteome</keyword>
<feature type="compositionally biased region" description="Basic residues" evidence="2">
    <location>
        <begin position="1"/>
        <end position="14"/>
    </location>
</feature>
<organism evidence="3 4">
    <name type="scientific">Ciona intestinalis</name>
    <name type="common">Transparent sea squirt</name>
    <name type="synonym">Ascidia intestinalis</name>
    <dbReference type="NCBI Taxonomy" id="7719"/>
    <lineage>
        <taxon>Eukaryota</taxon>
        <taxon>Metazoa</taxon>
        <taxon>Chordata</taxon>
        <taxon>Tunicata</taxon>
        <taxon>Ascidiacea</taxon>
        <taxon>Phlebobranchia</taxon>
        <taxon>Cionidae</taxon>
        <taxon>Ciona</taxon>
    </lineage>
</organism>
<feature type="region of interest" description="Disordered" evidence="2">
    <location>
        <begin position="75"/>
        <end position="135"/>
    </location>
</feature>
<dbReference type="InParanoid" id="H2XWA9"/>
<protein>
    <submittedName>
        <fullName evidence="3">Uncharacterized protein</fullName>
    </submittedName>
</protein>
<feature type="compositionally biased region" description="Polar residues" evidence="2">
    <location>
        <begin position="96"/>
        <end position="113"/>
    </location>
</feature>
<feature type="region of interest" description="Disordered" evidence="2">
    <location>
        <begin position="1"/>
        <end position="52"/>
    </location>
</feature>
<feature type="compositionally biased region" description="Basic residues" evidence="2">
    <location>
        <begin position="36"/>
        <end position="46"/>
    </location>
</feature>